<dbReference type="GO" id="GO:0002100">
    <property type="term" value="P:tRNA wobble adenosine to inosine editing"/>
    <property type="evidence" value="ECO:0007669"/>
    <property type="project" value="UniProtKB-UniRule"/>
</dbReference>
<reference evidence="10 11" key="1">
    <citation type="submission" date="2016-10" db="EMBL/GenBank/DDBJ databases">
        <authorList>
            <person name="de Groot N.N."/>
        </authorList>
    </citation>
    <scope>NUCLEOTIDE SEQUENCE [LARGE SCALE GENOMIC DNA]</scope>
    <source>
        <strain evidence="10 11">Nm110</strain>
    </source>
</reference>
<comment type="similarity">
    <text evidence="1">Belongs to the cytidine and deoxycytidylate deaminase family. ADAT2 subfamily.</text>
</comment>
<dbReference type="PANTHER" id="PTHR11079">
    <property type="entry name" value="CYTOSINE DEAMINASE FAMILY MEMBER"/>
    <property type="match status" value="1"/>
</dbReference>
<evidence type="ECO:0000256" key="2">
    <source>
        <dbReference type="ARBA" id="ARBA00011738"/>
    </source>
</evidence>
<feature type="domain" description="CMP/dCMP-type deaminase" evidence="9">
    <location>
        <begin position="1"/>
        <end position="122"/>
    </location>
</feature>
<evidence type="ECO:0000259" key="9">
    <source>
        <dbReference type="PROSITE" id="PS51747"/>
    </source>
</evidence>
<dbReference type="Gene3D" id="3.40.140.10">
    <property type="entry name" value="Cytidine Deaminase, domain 2"/>
    <property type="match status" value="1"/>
</dbReference>
<evidence type="ECO:0000256" key="1">
    <source>
        <dbReference type="ARBA" id="ARBA00010669"/>
    </source>
</evidence>
<dbReference type="EC" id="3.5.4.33" evidence="8"/>
<evidence type="ECO:0000256" key="5">
    <source>
        <dbReference type="ARBA" id="ARBA00022801"/>
    </source>
</evidence>
<comment type="catalytic activity">
    <reaction evidence="7 8">
        <text>adenosine(34) in tRNA + H2O + H(+) = inosine(34) in tRNA + NH4(+)</text>
        <dbReference type="Rhea" id="RHEA:43168"/>
        <dbReference type="Rhea" id="RHEA-COMP:10373"/>
        <dbReference type="Rhea" id="RHEA-COMP:10374"/>
        <dbReference type="ChEBI" id="CHEBI:15377"/>
        <dbReference type="ChEBI" id="CHEBI:15378"/>
        <dbReference type="ChEBI" id="CHEBI:28938"/>
        <dbReference type="ChEBI" id="CHEBI:74411"/>
        <dbReference type="ChEBI" id="CHEBI:82852"/>
        <dbReference type="EC" id="3.5.4.33"/>
    </reaction>
</comment>
<dbReference type="InterPro" id="IPR002125">
    <property type="entry name" value="CMP_dCMP_dom"/>
</dbReference>
<feature type="binding site" evidence="8">
    <location>
        <position position="82"/>
    </location>
    <ligand>
        <name>Zn(2+)</name>
        <dbReference type="ChEBI" id="CHEBI:29105"/>
        <note>catalytic</note>
    </ligand>
</feature>
<proteinExistence type="inferred from homology"/>
<dbReference type="Pfam" id="PF00383">
    <property type="entry name" value="dCMP_cyt_deam_1"/>
    <property type="match status" value="1"/>
</dbReference>
<accession>A0A1H2R461</accession>
<dbReference type="SUPFAM" id="SSF53927">
    <property type="entry name" value="Cytidine deaminase-like"/>
    <property type="match status" value="1"/>
</dbReference>
<evidence type="ECO:0000313" key="10">
    <source>
        <dbReference type="EMBL" id="SDW13674.1"/>
    </source>
</evidence>
<dbReference type="InterPro" id="IPR028883">
    <property type="entry name" value="tRNA_aden_deaminase"/>
</dbReference>
<evidence type="ECO:0000256" key="4">
    <source>
        <dbReference type="ARBA" id="ARBA00022723"/>
    </source>
</evidence>
<keyword evidence="4 8" id="KW-0479">Metal-binding</keyword>
<evidence type="ECO:0000256" key="3">
    <source>
        <dbReference type="ARBA" id="ARBA00022694"/>
    </source>
</evidence>
<feature type="binding site" evidence="8">
    <location>
        <position position="85"/>
    </location>
    <ligand>
        <name>Zn(2+)</name>
        <dbReference type="ChEBI" id="CHEBI:29105"/>
        <note>catalytic</note>
    </ligand>
</feature>
<dbReference type="Proteomes" id="UP000183454">
    <property type="component" value="Unassembled WGS sequence"/>
</dbReference>
<dbReference type="EMBL" id="FNNH01000003">
    <property type="protein sequence ID" value="SDW13674.1"/>
    <property type="molecule type" value="Genomic_DNA"/>
</dbReference>
<keyword evidence="5 8" id="KW-0378">Hydrolase</keyword>
<comment type="cofactor">
    <cofactor evidence="8">
        <name>Zn(2+)</name>
        <dbReference type="ChEBI" id="CHEBI:29105"/>
    </cofactor>
    <text evidence="8">Binds 1 zinc ion per subunit.</text>
</comment>
<dbReference type="NCBIfam" id="NF008113">
    <property type="entry name" value="PRK10860.1"/>
    <property type="match status" value="1"/>
</dbReference>
<feature type="active site" description="Proton donor" evidence="8">
    <location>
        <position position="54"/>
    </location>
</feature>
<name>A0A1H2R461_9PROT</name>
<dbReference type="CDD" id="cd01285">
    <property type="entry name" value="nucleoside_deaminase"/>
    <property type="match status" value="1"/>
</dbReference>
<protein>
    <recommendedName>
        <fullName evidence="8">tRNA-specific adenosine deaminase</fullName>
        <ecNumber evidence="8">3.5.4.33</ecNumber>
    </recommendedName>
</protein>
<dbReference type="InterPro" id="IPR016193">
    <property type="entry name" value="Cytidine_deaminase-like"/>
</dbReference>
<feature type="binding site" evidence="8">
    <location>
        <position position="52"/>
    </location>
    <ligand>
        <name>Zn(2+)</name>
        <dbReference type="ChEBI" id="CHEBI:29105"/>
        <note>catalytic</note>
    </ligand>
</feature>
<comment type="function">
    <text evidence="8">Catalyzes the deamination of adenosine to inosine at the wobble position 34 of tRNA(Arg2).</text>
</comment>
<keyword evidence="3 8" id="KW-0819">tRNA processing</keyword>
<evidence type="ECO:0000256" key="8">
    <source>
        <dbReference type="HAMAP-Rule" id="MF_00972"/>
    </source>
</evidence>
<dbReference type="FunFam" id="3.40.140.10:FF:000005">
    <property type="entry name" value="tRNA-specific adenosine deaminase"/>
    <property type="match status" value="1"/>
</dbReference>
<dbReference type="RefSeq" id="WP_074665044.1">
    <property type="nucleotide sequence ID" value="NZ_FNNH01000003.1"/>
</dbReference>
<dbReference type="GO" id="GO:0008270">
    <property type="term" value="F:zinc ion binding"/>
    <property type="evidence" value="ECO:0007669"/>
    <property type="project" value="UniProtKB-UniRule"/>
</dbReference>
<dbReference type="AlphaFoldDB" id="A0A1H2R461"/>
<dbReference type="PROSITE" id="PS51747">
    <property type="entry name" value="CYT_DCMP_DEAMINASES_2"/>
    <property type="match status" value="1"/>
</dbReference>
<organism evidence="10 11">
    <name type="scientific">Nitrosomonas communis</name>
    <dbReference type="NCBI Taxonomy" id="44574"/>
    <lineage>
        <taxon>Bacteria</taxon>
        <taxon>Pseudomonadati</taxon>
        <taxon>Pseudomonadota</taxon>
        <taxon>Betaproteobacteria</taxon>
        <taxon>Nitrosomonadales</taxon>
        <taxon>Nitrosomonadaceae</taxon>
        <taxon>Nitrosomonas</taxon>
    </lineage>
</organism>
<dbReference type="PANTHER" id="PTHR11079:SF202">
    <property type="entry name" value="TRNA-SPECIFIC ADENOSINE DEAMINASE"/>
    <property type="match status" value="1"/>
</dbReference>
<sequence>MDKEYFMRAALDLAFKAQELGEVPVGAVVVRNDEIIGRGYNRSIIAMDPTAHAEVVALRDAAQNLGNYRLLDCTLFVTLEPCVMCIGALFHARIKRLVYAAADPKTGVCGSLLNLPAETRLNHHLEVIGGVLAAEAGSLLRQFFISKRNSGKALLL</sequence>
<comment type="subunit">
    <text evidence="2 8">Homodimer.</text>
</comment>
<dbReference type="HAMAP" id="MF_00972">
    <property type="entry name" value="tRNA_aden_deaminase"/>
    <property type="match status" value="1"/>
</dbReference>
<evidence type="ECO:0000256" key="6">
    <source>
        <dbReference type="ARBA" id="ARBA00022833"/>
    </source>
</evidence>
<dbReference type="PROSITE" id="PS00903">
    <property type="entry name" value="CYT_DCMP_DEAMINASES_1"/>
    <property type="match status" value="1"/>
</dbReference>
<dbReference type="GO" id="GO:0052717">
    <property type="term" value="F:tRNA-specific adenosine-34 deaminase activity"/>
    <property type="evidence" value="ECO:0007669"/>
    <property type="project" value="UniProtKB-UniRule"/>
</dbReference>
<keyword evidence="6 8" id="KW-0862">Zinc</keyword>
<dbReference type="InterPro" id="IPR016192">
    <property type="entry name" value="APOBEC/CMP_deaminase_Zn-bd"/>
</dbReference>
<evidence type="ECO:0000256" key="7">
    <source>
        <dbReference type="ARBA" id="ARBA00048045"/>
    </source>
</evidence>
<evidence type="ECO:0000313" key="11">
    <source>
        <dbReference type="Proteomes" id="UP000183454"/>
    </source>
</evidence>
<gene>
    <name evidence="8" type="primary">tadA</name>
    <name evidence="10" type="ORF">SAMN05421882_1003120</name>
</gene>